<reference evidence="5" key="1">
    <citation type="journal article" date="2010" name="Nat. Biotechnol.">
        <title>Draft genome sequence of the oilseed species Ricinus communis.</title>
        <authorList>
            <person name="Chan A.P."/>
            <person name="Crabtree J."/>
            <person name="Zhao Q."/>
            <person name="Lorenzi H."/>
            <person name="Orvis J."/>
            <person name="Puiu D."/>
            <person name="Melake-Berhan A."/>
            <person name="Jones K.M."/>
            <person name="Redman J."/>
            <person name="Chen G."/>
            <person name="Cahoon E.B."/>
            <person name="Gedil M."/>
            <person name="Stanke M."/>
            <person name="Haas B.J."/>
            <person name="Wortman J.R."/>
            <person name="Fraser-Liggett C.M."/>
            <person name="Ravel J."/>
            <person name="Rabinowicz P.D."/>
        </authorList>
    </citation>
    <scope>NUCLEOTIDE SEQUENCE [LARGE SCALE GENOMIC DNA]</scope>
    <source>
        <strain evidence="5">cv. Hale</strain>
    </source>
</reference>
<evidence type="ECO:0000313" key="4">
    <source>
        <dbReference type="EMBL" id="EEF47785.1"/>
    </source>
</evidence>
<sequence length="459" mass="50770">MEKKPHVIVIPYPAQGHVAPLMKLAYKLADHGIKVTFVNSESIHGRIMAAMPENLEEKIPISLISISDGVESNRDRKDRIKKLKSISSSMPGNLQKLIESLNQSANHDDQVSCVIADLTLKGALEVAKKMGIKRAGVLPYGVGNLALQLHAPKLIEDGIIDADGMPLKDEVICLAKTFPPCNSNELVWSVSGETEMQKFIFAQFIRDIAEAARNSNWLLVNSFSELEPSACDLIPDASPIGPFCANNHLGQPFAGNLWREDSTCLNWLDQQPEDSVIYAAFGSTGVCNQQQLNELAIGLEMIGQPFLWVVRSDFTKGSLTEFPDGFMERVATYGKIVEWAPQEQVLAHPSTACFFSHCGWNSTMEGLTMGIPFLCWPCLVDQFHNKSYICETWKVGLGVIPDENGIVTRNEIKAKIEKLLSDKDIKANSLKLKEMSQKSISEGGSSFKNFISFVEQIKQ</sequence>
<dbReference type="Pfam" id="PF26168">
    <property type="entry name" value="Glyco_transf_N"/>
    <property type="match status" value="1"/>
</dbReference>
<dbReference type="EMBL" id="EQ973788">
    <property type="protein sequence ID" value="EEF47785.1"/>
    <property type="molecule type" value="Genomic_DNA"/>
</dbReference>
<dbReference type="OMA" id="FAFTINQ"/>
<protein>
    <submittedName>
        <fullName evidence="4">UDP-glucuronosyltransferase, putative</fullName>
        <ecNumber evidence="4">2.4.1.115</ecNumber>
    </submittedName>
</protein>
<dbReference type="SUPFAM" id="SSF53756">
    <property type="entry name" value="UDP-Glycosyltransferase/glycogen phosphorylase"/>
    <property type="match status" value="1"/>
</dbReference>
<dbReference type="InParanoid" id="B9RLR0"/>
<dbReference type="Gene3D" id="3.40.50.2000">
    <property type="entry name" value="Glycogen Phosphorylase B"/>
    <property type="match status" value="2"/>
</dbReference>
<keyword evidence="2 4" id="KW-0808">Transferase</keyword>
<dbReference type="GO" id="GO:0047213">
    <property type="term" value="F:anthocyanidin 3-O-glucosyltransferase activity"/>
    <property type="evidence" value="ECO:0007669"/>
    <property type="project" value="UniProtKB-EC"/>
</dbReference>
<dbReference type="FunFam" id="3.40.50.2000:FF:000108">
    <property type="entry name" value="UDP-glycosyltransferase 83A1"/>
    <property type="match status" value="1"/>
</dbReference>
<proteinExistence type="inferred from homology"/>
<dbReference type="InterPro" id="IPR058980">
    <property type="entry name" value="Glyco_transf_N"/>
</dbReference>
<accession>B9RLR0</accession>
<dbReference type="eggNOG" id="KOG1192">
    <property type="taxonomic scope" value="Eukaryota"/>
</dbReference>
<dbReference type="PANTHER" id="PTHR11926">
    <property type="entry name" value="GLUCOSYL/GLUCURONOSYL TRANSFERASES"/>
    <property type="match status" value="1"/>
</dbReference>
<feature type="domain" description="Glycosyltransferase N-terminal" evidence="3">
    <location>
        <begin position="7"/>
        <end position="41"/>
    </location>
</feature>
<keyword evidence="4" id="KW-0328">Glycosyltransferase</keyword>
<dbReference type="InterPro" id="IPR002213">
    <property type="entry name" value="UDP_glucos_trans"/>
</dbReference>
<dbReference type="FunFam" id="3.40.50.2000:FF:000061">
    <property type="entry name" value="UDP-glycosyltransferase 83A1"/>
    <property type="match status" value="1"/>
</dbReference>
<gene>
    <name evidence="4" type="ORF">RCOM_1470070</name>
</gene>
<organism evidence="4 5">
    <name type="scientific">Ricinus communis</name>
    <name type="common">Castor bean</name>
    <dbReference type="NCBI Taxonomy" id="3988"/>
    <lineage>
        <taxon>Eukaryota</taxon>
        <taxon>Viridiplantae</taxon>
        <taxon>Streptophyta</taxon>
        <taxon>Embryophyta</taxon>
        <taxon>Tracheophyta</taxon>
        <taxon>Spermatophyta</taxon>
        <taxon>Magnoliopsida</taxon>
        <taxon>eudicotyledons</taxon>
        <taxon>Gunneridae</taxon>
        <taxon>Pentapetalae</taxon>
        <taxon>rosids</taxon>
        <taxon>fabids</taxon>
        <taxon>Malpighiales</taxon>
        <taxon>Euphorbiaceae</taxon>
        <taxon>Acalyphoideae</taxon>
        <taxon>Acalypheae</taxon>
        <taxon>Ricinus</taxon>
    </lineage>
</organism>
<dbReference type="Proteomes" id="UP000008311">
    <property type="component" value="Unassembled WGS sequence"/>
</dbReference>
<dbReference type="PANTHER" id="PTHR11926:SF1412">
    <property type="entry name" value="UDP-GLYCOSYLTRANSFERASE 83A1-LIKE"/>
    <property type="match status" value="1"/>
</dbReference>
<evidence type="ECO:0000256" key="2">
    <source>
        <dbReference type="ARBA" id="ARBA00022679"/>
    </source>
</evidence>
<dbReference type="CDD" id="cd03784">
    <property type="entry name" value="GT1_Gtf-like"/>
    <property type="match status" value="1"/>
</dbReference>
<evidence type="ECO:0000256" key="1">
    <source>
        <dbReference type="ARBA" id="ARBA00009995"/>
    </source>
</evidence>
<name>B9RLR0_RICCO</name>
<dbReference type="Pfam" id="PF00201">
    <property type="entry name" value="UDPGT"/>
    <property type="match status" value="1"/>
</dbReference>
<keyword evidence="5" id="KW-1185">Reference proteome</keyword>
<comment type="similarity">
    <text evidence="1">Belongs to the UDP-glycosyltransferase family.</text>
</comment>
<evidence type="ECO:0000259" key="3">
    <source>
        <dbReference type="Pfam" id="PF26168"/>
    </source>
</evidence>
<dbReference type="OrthoDB" id="5835829at2759"/>
<dbReference type="AlphaFoldDB" id="B9RLR0"/>
<dbReference type="EC" id="2.4.1.115" evidence="4"/>
<dbReference type="GO" id="GO:0035251">
    <property type="term" value="F:UDP-glucosyltransferase activity"/>
    <property type="evidence" value="ECO:0000318"/>
    <property type="project" value="GO_Central"/>
</dbReference>
<dbReference type="KEGG" id="rcu:8284454"/>
<evidence type="ECO:0000313" key="5">
    <source>
        <dbReference type="Proteomes" id="UP000008311"/>
    </source>
</evidence>